<accession>A0ABQ2LD20</accession>
<dbReference type="EMBL" id="BMOV01000004">
    <property type="protein sequence ID" value="GGO11216.1"/>
    <property type="molecule type" value="Genomic_DNA"/>
</dbReference>
<dbReference type="Gene3D" id="1.25.40.10">
    <property type="entry name" value="Tetratricopeptide repeat domain"/>
    <property type="match status" value="2"/>
</dbReference>
<evidence type="ECO:0000313" key="3">
    <source>
        <dbReference type="Proteomes" id="UP000602381"/>
    </source>
</evidence>
<proteinExistence type="predicted"/>
<keyword evidence="1" id="KW-0732">Signal</keyword>
<sequence>MISFRPLRPAAMSLVAVLTMAAAPSGIELRQAPASSGSLMAQAEIEQQSTSGDLVRQCLQNPSQSCALAAALTITAEEELPIARVDTLIAIAETFERLGDMKRANATVDLAKQAAEDIGISIGTEQKMVRIVGPMTGVGRTEEAIEAAHALKDRFLKADALGTIALTQARMGDMDAAQATLDMIVEPLLALRYAVRMVENLAENGVDANAIPVGPLTARIQGIDNVLLKALGEMRLAVIQAKRGETEEAIKLRDQAALALETLSLNHERARIYAGLALAAHMLGDMEMYEDYANRAANLAGGVRSDYDRALAIGDAVAALSVGGHVDRAIDLASRVTDLRAQSRLIDQLSRRSSAHAAVAPLAEHILKAVADHDERFERDRARLAVAQALARIESIQSAAQVIADIETDDDQAQALAVLARVLK</sequence>
<gene>
    <name evidence="2" type="ORF">GCM10007972_14830</name>
</gene>
<feature type="signal peptide" evidence="1">
    <location>
        <begin position="1"/>
        <end position="21"/>
    </location>
</feature>
<reference evidence="3" key="1">
    <citation type="journal article" date="2019" name="Int. J. Syst. Evol. Microbiol.">
        <title>The Global Catalogue of Microorganisms (GCM) 10K type strain sequencing project: providing services to taxonomists for standard genome sequencing and annotation.</title>
        <authorList>
            <consortium name="The Broad Institute Genomics Platform"/>
            <consortium name="The Broad Institute Genome Sequencing Center for Infectious Disease"/>
            <person name="Wu L."/>
            <person name="Ma J."/>
        </authorList>
    </citation>
    <scope>NUCLEOTIDE SEQUENCE [LARGE SCALE GENOMIC DNA]</scope>
    <source>
        <strain evidence="3">JCM 17843</strain>
    </source>
</reference>
<evidence type="ECO:0008006" key="4">
    <source>
        <dbReference type="Google" id="ProtNLM"/>
    </source>
</evidence>
<dbReference type="Proteomes" id="UP000602381">
    <property type="component" value="Unassembled WGS sequence"/>
</dbReference>
<feature type="chain" id="PRO_5045826540" description="Tetratricopeptide repeat protein" evidence="1">
    <location>
        <begin position="22"/>
        <end position="424"/>
    </location>
</feature>
<comment type="caution">
    <text evidence="2">The sequence shown here is derived from an EMBL/GenBank/DDBJ whole genome shotgun (WGS) entry which is preliminary data.</text>
</comment>
<dbReference type="SUPFAM" id="SSF48452">
    <property type="entry name" value="TPR-like"/>
    <property type="match status" value="1"/>
</dbReference>
<keyword evidence="3" id="KW-1185">Reference proteome</keyword>
<protein>
    <recommendedName>
        <fullName evidence="4">Tetratricopeptide repeat protein</fullName>
    </recommendedName>
</protein>
<evidence type="ECO:0000256" key="1">
    <source>
        <dbReference type="SAM" id="SignalP"/>
    </source>
</evidence>
<evidence type="ECO:0000313" key="2">
    <source>
        <dbReference type="EMBL" id="GGO11216.1"/>
    </source>
</evidence>
<dbReference type="InterPro" id="IPR011990">
    <property type="entry name" value="TPR-like_helical_dom_sf"/>
</dbReference>
<organism evidence="2 3">
    <name type="scientific">Iodidimonas muriae</name>
    <dbReference type="NCBI Taxonomy" id="261467"/>
    <lineage>
        <taxon>Bacteria</taxon>
        <taxon>Pseudomonadati</taxon>
        <taxon>Pseudomonadota</taxon>
        <taxon>Alphaproteobacteria</taxon>
        <taxon>Iodidimonadales</taxon>
        <taxon>Iodidimonadaceae</taxon>
        <taxon>Iodidimonas</taxon>
    </lineage>
</organism>
<dbReference type="RefSeq" id="WP_188873723.1">
    <property type="nucleotide sequence ID" value="NZ_BMOV01000004.1"/>
</dbReference>
<name>A0ABQ2LD20_9PROT</name>